<proteinExistence type="predicted"/>
<accession>A0AAV1U296</accession>
<gene>
    <name evidence="1" type="ORF">PM001_LOCUS12757</name>
</gene>
<name>A0AAV1U296_9STRA</name>
<reference evidence="1" key="1">
    <citation type="submission" date="2024-01" db="EMBL/GenBank/DDBJ databases">
        <authorList>
            <person name="Webb A."/>
        </authorList>
    </citation>
    <scope>NUCLEOTIDE SEQUENCE</scope>
    <source>
        <strain evidence="1">Pm1</strain>
    </source>
</reference>
<organism evidence="1 2">
    <name type="scientific">Peronospora matthiolae</name>
    <dbReference type="NCBI Taxonomy" id="2874970"/>
    <lineage>
        <taxon>Eukaryota</taxon>
        <taxon>Sar</taxon>
        <taxon>Stramenopiles</taxon>
        <taxon>Oomycota</taxon>
        <taxon>Peronosporomycetes</taxon>
        <taxon>Peronosporales</taxon>
        <taxon>Peronosporaceae</taxon>
        <taxon>Peronospora</taxon>
    </lineage>
</organism>
<dbReference type="EMBL" id="CAKLBY020000113">
    <property type="protein sequence ID" value="CAK7927607.1"/>
    <property type="molecule type" value="Genomic_DNA"/>
</dbReference>
<dbReference type="AlphaFoldDB" id="A0AAV1U296"/>
<protein>
    <submittedName>
        <fullName evidence="1">Uncharacterized protein</fullName>
    </submittedName>
</protein>
<sequence length="87" mass="9790">MSNYASVHNVESYFEFRSPPSTKVIIARTEQIKLVDRPGVELWPEVVVTNQELSGCLGMGRFERLKPSKIAVPGSAYRNTTSRFDCP</sequence>
<evidence type="ECO:0000313" key="1">
    <source>
        <dbReference type="EMBL" id="CAK7927607.1"/>
    </source>
</evidence>
<evidence type="ECO:0000313" key="2">
    <source>
        <dbReference type="Proteomes" id="UP001162060"/>
    </source>
</evidence>
<comment type="caution">
    <text evidence="1">The sequence shown here is derived from an EMBL/GenBank/DDBJ whole genome shotgun (WGS) entry which is preliminary data.</text>
</comment>
<dbReference type="Proteomes" id="UP001162060">
    <property type="component" value="Unassembled WGS sequence"/>
</dbReference>